<keyword evidence="3" id="KW-1185">Reference proteome</keyword>
<evidence type="ECO:0000256" key="1">
    <source>
        <dbReference type="SAM" id="MobiDB-lite"/>
    </source>
</evidence>
<dbReference type="OrthoDB" id="269729at2157"/>
<gene>
    <name evidence="2" type="ORF">SAMN05444422_11033</name>
</gene>
<evidence type="ECO:0000313" key="3">
    <source>
        <dbReference type="Proteomes" id="UP000199161"/>
    </source>
</evidence>
<dbReference type="AlphaFoldDB" id="A0A1I1K0T9"/>
<accession>A0A1I1K0T9</accession>
<feature type="compositionally biased region" description="Pro residues" evidence="1">
    <location>
        <begin position="394"/>
        <end position="404"/>
    </location>
</feature>
<dbReference type="RefSeq" id="WP_089789316.1">
    <property type="nucleotide sequence ID" value="NZ_FOKW01000010.1"/>
</dbReference>
<dbReference type="EMBL" id="FOKW01000010">
    <property type="protein sequence ID" value="SFC54366.1"/>
    <property type="molecule type" value="Genomic_DNA"/>
</dbReference>
<organism evidence="2 3">
    <name type="scientific">Natronobacterium haloterrestre</name>
    <name type="common">Halobiforma haloterrestris</name>
    <dbReference type="NCBI Taxonomy" id="148448"/>
    <lineage>
        <taxon>Archaea</taxon>
        <taxon>Methanobacteriati</taxon>
        <taxon>Methanobacteriota</taxon>
        <taxon>Stenosarchaea group</taxon>
        <taxon>Halobacteria</taxon>
        <taxon>Halobacteriales</taxon>
        <taxon>Natrialbaceae</taxon>
        <taxon>Natronobacterium</taxon>
    </lineage>
</organism>
<proteinExistence type="predicted"/>
<dbReference type="Proteomes" id="UP000199161">
    <property type="component" value="Unassembled WGS sequence"/>
</dbReference>
<evidence type="ECO:0008006" key="4">
    <source>
        <dbReference type="Google" id="ProtNLM"/>
    </source>
</evidence>
<evidence type="ECO:0000313" key="2">
    <source>
        <dbReference type="EMBL" id="SFC54366.1"/>
    </source>
</evidence>
<feature type="region of interest" description="Disordered" evidence="1">
    <location>
        <begin position="358"/>
        <end position="411"/>
    </location>
</feature>
<name>A0A1I1K0T9_NATHA</name>
<reference evidence="3" key="1">
    <citation type="submission" date="2016-10" db="EMBL/GenBank/DDBJ databases">
        <authorList>
            <person name="Varghese N."/>
            <person name="Submissions S."/>
        </authorList>
    </citation>
    <scope>NUCLEOTIDE SEQUENCE [LARGE SCALE GENOMIC DNA]</scope>
    <source>
        <strain evidence="3">DSM 13078</strain>
    </source>
</reference>
<protein>
    <recommendedName>
        <fullName evidence="4">CHAT domain-containing protein</fullName>
    </recommendedName>
</protein>
<sequence length="710" mass="77539">MIEFDATADPPGIEVYDSIEQRRLRLRTDATAPSAEPPTGFPFPVDTKCTIETDEIVFEQPYAVKIHDEQGVTSDSPEIGETVTLDERTQFVGMSGPIKLYFRVDAGGVIERRVTSLRIGLDAETTVAIGARSLHDRPAGTITTPPDLESMLTAVSATSSALKTTSPERTWPTLRGHPPLIELGDELDIPAEIDDERPDTEVTLTLPPTRSALFSAAPLAFFLGADLRTGDAPALATDGVEHPLQTGRAFEDGVARLLKQFFFLDCLTRTEGLFQYDLHERTVLEGDLPFDFGTIYDAPLAERIERYLEVPYDRIEPHVPRWPLTAHVPAEADTVELVPFLINELGVIRTARVIDRSEPEVDAPSTATAGGPDSQLVRAASGGETELGRAPSPNSDPDPGPDPDGPTLVEPDVTTESVEHAWFGDAIPRGASKATVEAYRNQLNRDARKESIDILLVCNDARMLEEHDLLDDTYGSHERVPFDVDSEFGVSTDRLAALLTEGGYDFFHYVGHATPDGLRCSDGELDVRDLESVDVSVFFLNACRSYEQGLALTRRGAYGGVSTYSDVANELAVEAGETMARLLNQGFPLRGAVDIARENASLGDQYLIIGDGSTDIAQSDGGAPVLIELEHREAGFGFALQSYSTKEYKLGTTTESTLPTVADRHLGPSHTVFTEVEPDVLREYFTWNEPPVRLDGELRWYHGIGSTPLD</sequence>